<feature type="compositionally biased region" description="Polar residues" evidence="9">
    <location>
        <begin position="730"/>
        <end position="739"/>
    </location>
</feature>
<evidence type="ECO:0000256" key="9">
    <source>
        <dbReference type="SAM" id="MobiDB-lite"/>
    </source>
</evidence>
<keyword evidence="6" id="KW-0862">Zinc</keyword>
<dbReference type="InterPro" id="IPR037590">
    <property type="entry name" value="WDR24"/>
</dbReference>
<dbReference type="Gene3D" id="2.130.10.10">
    <property type="entry name" value="YVTN repeat-like/Quinoprotein amine dehydrogenase"/>
    <property type="match status" value="1"/>
</dbReference>
<accession>A0A0X3P5E5</accession>
<dbReference type="Pfam" id="PF00400">
    <property type="entry name" value="WD40"/>
    <property type="match status" value="4"/>
</dbReference>
<keyword evidence="3" id="KW-0479">Metal-binding</keyword>
<keyword evidence="5" id="KW-0863">Zinc-finger</keyword>
<name>A0A0X3P5E5_SCHSO</name>
<evidence type="ECO:0000256" key="2">
    <source>
        <dbReference type="ARBA" id="ARBA00022574"/>
    </source>
</evidence>
<dbReference type="InterPro" id="IPR015943">
    <property type="entry name" value="WD40/YVTN_repeat-like_dom_sf"/>
</dbReference>
<reference evidence="10" key="1">
    <citation type="submission" date="2016-01" db="EMBL/GenBank/DDBJ databases">
        <title>Reference transcriptome for the parasite Schistocephalus solidus: insights into the molecular evolution of parasitism.</title>
        <authorList>
            <person name="Hebert F.O."/>
            <person name="Grambauer S."/>
            <person name="Barber I."/>
            <person name="Landry C.R."/>
            <person name="Aubin-Horth N."/>
        </authorList>
    </citation>
    <scope>NUCLEOTIDE SEQUENCE</scope>
</reference>
<feature type="region of interest" description="Disordered" evidence="9">
    <location>
        <begin position="615"/>
        <end position="645"/>
    </location>
</feature>
<evidence type="ECO:0000256" key="4">
    <source>
        <dbReference type="ARBA" id="ARBA00022737"/>
    </source>
</evidence>
<protein>
    <recommendedName>
        <fullName evidence="7">GATOR2 complex protein WDR24</fullName>
    </recommendedName>
</protein>
<keyword evidence="2 8" id="KW-0853">WD repeat</keyword>
<dbReference type="SUPFAM" id="SSF50978">
    <property type="entry name" value="WD40 repeat-like"/>
    <property type="match status" value="1"/>
</dbReference>
<dbReference type="PANTHER" id="PTHR46200">
    <property type="entry name" value="GATOR COMPLEX PROTEIN WDR24"/>
    <property type="match status" value="1"/>
</dbReference>
<sequence>MMAESRSTRNHSPPTTCKNWCYDAESSLTCLAVSRKQPMVAIGGRNLIQILKIGEEGFVSLHRLKHPYQHLANTVANSSGASSKQNPAYPARSYSITDVAWSDCNDKLATSSTGGDLRIWDISRGMTQTACFCGHSRTVHRIHFSPNAPNEVITASQDGTIKLFDIRDQAQVCTKTFHQRTASASPVRDVVFCPKKSVLLAAAQENGIVNLWDTRREDRPYRSFQGHSCSILSIDWHPAWDEVNRNWLATAGCRDHLIKVWDLNMPPHSSAPFSTTHNTPAVIYFTRTNNVGQVRWRVGWTTQLISSCSLTIDLSIHLWELERPFIPFVSFEGHTDLVTSLSWSSEPDFFFSTARDGILIRHTYTDGIQPVRQANPVALAVNCHGQLAHAIGYDQLNGLIKSTSRSFSARHFPDQQRIPSRTRNLTTIPLSPIVNGSVLTADSTKKSSMISSKVFVAGGGSKLFTASIVPDLSLPIESPNTVASLFLPDVLIYLAQNYRFTGSSIDEVCDYNSSVALGCFQYFLSQFWLTLKMIYGRLAQSGVNNPPLKAATNELSQPARKPTNASTARYAGNVRRKKLSAQSTSTATRKSQSRLSVLNLVSPKDHCAEALVNELVDGPEDTSTDKNEQTERSPESLIPSTGDVAGTQVAGSLGESVNFLFSDQPSESQLNSLAPNAIAPESQRHLKNIGSELSEADGRKFSAENLQKLSQVCPDEAFDLRPRIDPEVISRNSEQNSPGITVEGSKKSRSYLGGPRNRVQKISHAQGPYRPTEPSSPPPILDGGLDITSSLNCLDLSPPVGSSQSDPYLTTDVRPTKMLLAPPVDRYVDFSHLVGPWFIELVDAGHVQSVCTALLVFGSERTRINDWASEAQIENWFYAYLGMYFPIVRPSILTMSTVCSTPGGAGTVTCA</sequence>
<feature type="repeat" description="WD" evidence="8">
    <location>
        <begin position="89"/>
        <end position="130"/>
    </location>
</feature>
<feature type="repeat" description="WD" evidence="8">
    <location>
        <begin position="224"/>
        <end position="264"/>
    </location>
</feature>
<dbReference type="GO" id="GO:0008270">
    <property type="term" value="F:zinc ion binding"/>
    <property type="evidence" value="ECO:0007669"/>
    <property type="project" value="UniProtKB-KW"/>
</dbReference>
<dbReference type="GO" id="GO:0034198">
    <property type="term" value="P:cellular response to amino acid starvation"/>
    <property type="evidence" value="ECO:0007669"/>
    <property type="project" value="TreeGrafter"/>
</dbReference>
<feature type="region of interest" description="Disordered" evidence="9">
    <location>
        <begin position="726"/>
        <end position="755"/>
    </location>
</feature>
<comment type="similarity">
    <text evidence="1">Belongs to the WD repeat WDR24 family.</text>
</comment>
<evidence type="ECO:0000256" key="8">
    <source>
        <dbReference type="PROSITE-ProRule" id="PRU00221"/>
    </source>
</evidence>
<evidence type="ECO:0000256" key="1">
    <source>
        <dbReference type="ARBA" id="ARBA00008134"/>
    </source>
</evidence>
<dbReference type="GO" id="GO:1904263">
    <property type="term" value="P:positive regulation of TORC1 signaling"/>
    <property type="evidence" value="ECO:0007669"/>
    <property type="project" value="TreeGrafter"/>
</dbReference>
<dbReference type="GO" id="GO:0016239">
    <property type="term" value="P:positive regulation of macroautophagy"/>
    <property type="evidence" value="ECO:0007669"/>
    <property type="project" value="TreeGrafter"/>
</dbReference>
<proteinExistence type="inferred from homology"/>
<dbReference type="InterPro" id="IPR036322">
    <property type="entry name" value="WD40_repeat_dom_sf"/>
</dbReference>
<organism evidence="10">
    <name type="scientific">Schistocephalus solidus</name>
    <name type="common">Tapeworm</name>
    <dbReference type="NCBI Taxonomy" id="70667"/>
    <lineage>
        <taxon>Eukaryota</taxon>
        <taxon>Metazoa</taxon>
        <taxon>Spiralia</taxon>
        <taxon>Lophotrochozoa</taxon>
        <taxon>Platyhelminthes</taxon>
        <taxon>Cestoda</taxon>
        <taxon>Eucestoda</taxon>
        <taxon>Diphyllobothriidea</taxon>
        <taxon>Diphyllobothriidae</taxon>
        <taxon>Schistocephalus</taxon>
    </lineage>
</organism>
<feature type="region of interest" description="Disordered" evidence="9">
    <location>
        <begin position="763"/>
        <end position="782"/>
    </location>
</feature>
<dbReference type="PROSITE" id="PS50294">
    <property type="entry name" value="WD_REPEATS_REGION"/>
    <property type="match status" value="1"/>
</dbReference>
<feature type="repeat" description="WD" evidence="8">
    <location>
        <begin position="132"/>
        <end position="174"/>
    </location>
</feature>
<dbReference type="EMBL" id="GEEE01016054">
    <property type="protein sequence ID" value="JAP47171.1"/>
    <property type="molecule type" value="Transcribed_RNA"/>
</dbReference>
<dbReference type="SMART" id="SM00320">
    <property type="entry name" value="WD40"/>
    <property type="match status" value="6"/>
</dbReference>
<evidence type="ECO:0000313" key="10">
    <source>
        <dbReference type="EMBL" id="JAP47171.1"/>
    </source>
</evidence>
<dbReference type="PROSITE" id="PS00678">
    <property type="entry name" value="WD_REPEATS_1"/>
    <property type="match status" value="1"/>
</dbReference>
<dbReference type="GO" id="GO:0061700">
    <property type="term" value="C:GATOR2 complex"/>
    <property type="evidence" value="ECO:0007669"/>
    <property type="project" value="TreeGrafter"/>
</dbReference>
<dbReference type="PROSITE" id="PS50082">
    <property type="entry name" value="WD_REPEATS_2"/>
    <property type="match status" value="3"/>
</dbReference>
<evidence type="ECO:0000256" key="3">
    <source>
        <dbReference type="ARBA" id="ARBA00022723"/>
    </source>
</evidence>
<dbReference type="InterPro" id="IPR019775">
    <property type="entry name" value="WD40_repeat_CS"/>
</dbReference>
<evidence type="ECO:0000256" key="5">
    <source>
        <dbReference type="ARBA" id="ARBA00022771"/>
    </source>
</evidence>
<gene>
    <name evidence="10" type="ORF">TR104731</name>
</gene>
<dbReference type="GO" id="GO:0005774">
    <property type="term" value="C:vacuolar membrane"/>
    <property type="evidence" value="ECO:0007669"/>
    <property type="project" value="TreeGrafter"/>
</dbReference>
<dbReference type="AlphaFoldDB" id="A0A0X3P5E5"/>
<dbReference type="PANTHER" id="PTHR46200:SF1">
    <property type="entry name" value="GATOR COMPLEX PROTEIN WDR24"/>
    <property type="match status" value="1"/>
</dbReference>
<dbReference type="GO" id="GO:0005829">
    <property type="term" value="C:cytosol"/>
    <property type="evidence" value="ECO:0007669"/>
    <property type="project" value="TreeGrafter"/>
</dbReference>
<feature type="region of interest" description="Disordered" evidence="9">
    <location>
        <begin position="549"/>
        <end position="593"/>
    </location>
</feature>
<evidence type="ECO:0000256" key="6">
    <source>
        <dbReference type="ARBA" id="ARBA00022833"/>
    </source>
</evidence>
<feature type="compositionally biased region" description="Basic and acidic residues" evidence="9">
    <location>
        <begin position="623"/>
        <end position="634"/>
    </location>
</feature>
<keyword evidence="4" id="KW-0677">Repeat</keyword>
<feature type="compositionally biased region" description="Polar residues" evidence="9">
    <location>
        <begin position="580"/>
        <end position="593"/>
    </location>
</feature>
<evidence type="ECO:0000256" key="7">
    <source>
        <dbReference type="ARBA" id="ARBA00040269"/>
    </source>
</evidence>
<dbReference type="InterPro" id="IPR001680">
    <property type="entry name" value="WD40_rpt"/>
</dbReference>